<organism evidence="2 3">
    <name type="scientific">Gulo gulo</name>
    <name type="common">Wolverine</name>
    <name type="synonym">Gluton</name>
    <dbReference type="NCBI Taxonomy" id="48420"/>
    <lineage>
        <taxon>Eukaryota</taxon>
        <taxon>Metazoa</taxon>
        <taxon>Chordata</taxon>
        <taxon>Craniata</taxon>
        <taxon>Vertebrata</taxon>
        <taxon>Euteleostomi</taxon>
        <taxon>Mammalia</taxon>
        <taxon>Eutheria</taxon>
        <taxon>Laurasiatheria</taxon>
        <taxon>Carnivora</taxon>
        <taxon>Caniformia</taxon>
        <taxon>Musteloidea</taxon>
        <taxon>Mustelidae</taxon>
        <taxon>Guloninae</taxon>
        <taxon>Gulo</taxon>
    </lineage>
</organism>
<protein>
    <submittedName>
        <fullName evidence="2">Uncharacterized protein</fullName>
    </submittedName>
</protein>
<gene>
    <name evidence="2" type="ORF">BN2614_LOCUS3</name>
</gene>
<name>A0A9X9M068_GULGU</name>
<evidence type="ECO:0000313" key="3">
    <source>
        <dbReference type="Proteomes" id="UP000269945"/>
    </source>
</evidence>
<feature type="region of interest" description="Disordered" evidence="1">
    <location>
        <begin position="1"/>
        <end position="58"/>
    </location>
</feature>
<feature type="compositionally biased region" description="Basic and acidic residues" evidence="1">
    <location>
        <begin position="46"/>
        <end position="58"/>
    </location>
</feature>
<reference evidence="2 3" key="1">
    <citation type="submission" date="2018-10" db="EMBL/GenBank/DDBJ databases">
        <authorList>
            <person name="Ekblom R."/>
            <person name="Jareborg N."/>
        </authorList>
    </citation>
    <scope>NUCLEOTIDE SEQUENCE [LARGE SCALE GENOMIC DNA]</scope>
    <source>
        <tissue evidence="2">Muscle</tissue>
    </source>
</reference>
<proteinExistence type="predicted"/>
<dbReference type="Proteomes" id="UP000269945">
    <property type="component" value="Unassembled WGS sequence"/>
</dbReference>
<accession>A0A9X9M068</accession>
<dbReference type="EMBL" id="CYRY02033229">
    <property type="protein sequence ID" value="VCX10330.1"/>
    <property type="molecule type" value="Genomic_DNA"/>
</dbReference>
<sequence>LPRAPLRLSGAPARALHSPGPLARCFRRHRPGPSDTRSHHVFASRGEARDESRTPARRESWWNAHCAETPTFRRHQRRERQGRPGVGKPQPAQADRVHLWCHRPGRQGLPSGGRAGGSPEAPRLHRQAPVPENPAHPAASQVRGETQCLQQQCLSFPTFRISSAEKTGIFFKNTAPLGNLRPSQVPPPLP</sequence>
<keyword evidence="3" id="KW-1185">Reference proteome</keyword>
<comment type="caution">
    <text evidence="2">The sequence shown here is derived from an EMBL/GenBank/DDBJ whole genome shotgun (WGS) entry which is preliminary data.</text>
</comment>
<dbReference type="AlphaFoldDB" id="A0A9X9M068"/>
<evidence type="ECO:0000313" key="2">
    <source>
        <dbReference type="EMBL" id="VCX10330.1"/>
    </source>
</evidence>
<feature type="region of interest" description="Disordered" evidence="1">
    <location>
        <begin position="72"/>
        <end position="143"/>
    </location>
</feature>
<feature type="non-terminal residue" evidence="2">
    <location>
        <position position="1"/>
    </location>
</feature>
<evidence type="ECO:0000256" key="1">
    <source>
        <dbReference type="SAM" id="MobiDB-lite"/>
    </source>
</evidence>